<organism evidence="2">
    <name type="scientific">Rosellinia necatrix</name>
    <name type="common">White root-rot fungus</name>
    <dbReference type="NCBI Taxonomy" id="77044"/>
    <lineage>
        <taxon>Eukaryota</taxon>
        <taxon>Fungi</taxon>
        <taxon>Dikarya</taxon>
        <taxon>Ascomycota</taxon>
        <taxon>Pezizomycotina</taxon>
        <taxon>Sordariomycetes</taxon>
        <taxon>Xylariomycetidae</taxon>
        <taxon>Xylariales</taxon>
        <taxon>Xylariaceae</taxon>
        <taxon>Rosellinia</taxon>
    </lineage>
</organism>
<accession>A0A1S8A6U4</accession>
<evidence type="ECO:0000313" key="2">
    <source>
        <dbReference type="EMBL" id="GAW25430.1"/>
    </source>
</evidence>
<feature type="compositionally biased region" description="Polar residues" evidence="1">
    <location>
        <begin position="38"/>
        <end position="53"/>
    </location>
</feature>
<feature type="region of interest" description="Disordered" evidence="1">
    <location>
        <begin position="38"/>
        <end position="63"/>
    </location>
</feature>
<dbReference type="EMBL" id="DF977451">
    <property type="protein sequence ID" value="GAW25430.1"/>
    <property type="molecule type" value="Genomic_DNA"/>
</dbReference>
<evidence type="ECO:0000313" key="3">
    <source>
        <dbReference type="Proteomes" id="UP000054516"/>
    </source>
</evidence>
<dbReference type="OrthoDB" id="4764394at2759"/>
<protein>
    <submittedName>
        <fullName evidence="2">Uncharacterized protein</fullName>
    </submittedName>
</protein>
<gene>
    <name evidence="2" type="ORF">SAMD00023353_0602100</name>
</gene>
<dbReference type="Proteomes" id="UP000054516">
    <property type="component" value="Unassembled WGS sequence"/>
</dbReference>
<proteinExistence type="predicted"/>
<evidence type="ECO:0000256" key="1">
    <source>
        <dbReference type="SAM" id="MobiDB-lite"/>
    </source>
</evidence>
<keyword evidence="3" id="KW-1185">Reference proteome</keyword>
<name>A0A1S8A6U4_ROSNE</name>
<dbReference type="AlphaFoldDB" id="A0A1S8A6U4"/>
<sequence>MADSGSNRHQCVTPRDDTLAYVGSWQPGVVCTCGSALQSTRGSQSRQSPTRAQYNYAGDRGQGPAGIYEPMAEYLRNNSDQSIVRISGLSGAYRDSRSHRQKAP</sequence>
<reference evidence="2" key="1">
    <citation type="submission" date="2016-03" db="EMBL/GenBank/DDBJ databases">
        <title>Draft genome sequence of Rosellinia necatrix.</title>
        <authorList>
            <person name="Kanematsu S."/>
        </authorList>
    </citation>
    <scope>NUCLEOTIDE SEQUENCE [LARGE SCALE GENOMIC DNA]</scope>
    <source>
        <strain evidence="2">W97</strain>
    </source>
</reference>